<dbReference type="Pfam" id="PF14015">
    <property type="entry name" value="DUF4231"/>
    <property type="match status" value="1"/>
</dbReference>
<proteinExistence type="predicted"/>
<keyword evidence="2" id="KW-1133">Transmembrane helix</keyword>
<reference evidence="4" key="1">
    <citation type="submission" date="2023-07" db="EMBL/GenBank/DDBJ databases">
        <title>Draft genome sequence of the endophytic actinobacterium Streptomyces justiciae WPN32, a potential antibiotic producer.</title>
        <authorList>
            <person name="Yasawong M."/>
            <person name="Pana W."/>
            <person name="Ganta P."/>
            <person name="Santapan N."/>
            <person name="Songngamsuk T."/>
            <person name="Phatcharaharikarn M."/>
            <person name="Kerdtoob S."/>
            <person name="Nantapong N."/>
        </authorList>
    </citation>
    <scope>NUCLEOTIDE SEQUENCE [LARGE SCALE GENOMIC DNA]</scope>
    <source>
        <strain evidence="4">WPN32</strain>
    </source>
</reference>
<protein>
    <submittedName>
        <fullName evidence="3">DUF4231 domain-containing protein</fullName>
    </submittedName>
</protein>
<dbReference type="NCBIfam" id="NF033634">
    <property type="entry name" value="SLATT_1"/>
    <property type="match status" value="1"/>
</dbReference>
<comment type="caution">
    <text evidence="3">The sequence shown here is derived from an EMBL/GenBank/DDBJ whole genome shotgun (WGS) entry which is preliminary data.</text>
</comment>
<dbReference type="Proteomes" id="UP001257948">
    <property type="component" value="Unassembled WGS sequence"/>
</dbReference>
<name>A0ABU3LPS8_9ACTN</name>
<sequence>MPEPVVPASRGTGTSPDRREEKPADVVWKRLQDQIRWFDERSESAQHQFRRLKMATLILAAGIPVAVAASAPNWVAALMGALVAVVEGAQQLFKYQENWISYRSVCENLRREEHLYLVHAGPYATAQNPELLLAEQVEKLTSQETAQWAERETAN</sequence>
<keyword evidence="4" id="KW-1185">Reference proteome</keyword>
<dbReference type="EMBL" id="JAVTLL010000006">
    <property type="protein sequence ID" value="MDT7841235.1"/>
    <property type="molecule type" value="Genomic_DNA"/>
</dbReference>
<dbReference type="InterPro" id="IPR025325">
    <property type="entry name" value="DUF4231"/>
</dbReference>
<evidence type="ECO:0000256" key="2">
    <source>
        <dbReference type="SAM" id="Phobius"/>
    </source>
</evidence>
<evidence type="ECO:0000313" key="3">
    <source>
        <dbReference type="EMBL" id="MDT7841235.1"/>
    </source>
</evidence>
<accession>A0ABU3LPS8</accession>
<feature type="transmembrane region" description="Helical" evidence="2">
    <location>
        <begin position="51"/>
        <end position="68"/>
    </location>
</feature>
<gene>
    <name evidence="3" type="ORF">RQC66_10865</name>
</gene>
<evidence type="ECO:0000313" key="4">
    <source>
        <dbReference type="Proteomes" id="UP001257948"/>
    </source>
</evidence>
<evidence type="ECO:0000256" key="1">
    <source>
        <dbReference type="SAM" id="MobiDB-lite"/>
    </source>
</evidence>
<dbReference type="RefSeq" id="WP_314200143.1">
    <property type="nucleotide sequence ID" value="NZ_JAVTLL010000006.1"/>
</dbReference>
<keyword evidence="2" id="KW-0812">Transmembrane</keyword>
<organism evidence="3 4">
    <name type="scientific">Streptomyces justiciae</name>
    <dbReference type="NCBI Taxonomy" id="2780140"/>
    <lineage>
        <taxon>Bacteria</taxon>
        <taxon>Bacillati</taxon>
        <taxon>Actinomycetota</taxon>
        <taxon>Actinomycetes</taxon>
        <taxon>Kitasatosporales</taxon>
        <taxon>Streptomycetaceae</taxon>
        <taxon>Streptomyces</taxon>
    </lineage>
</organism>
<keyword evidence="2" id="KW-0472">Membrane</keyword>
<feature type="region of interest" description="Disordered" evidence="1">
    <location>
        <begin position="1"/>
        <end position="23"/>
    </location>
</feature>